<organism evidence="12 13">
    <name type="scientific">Eremothecium sinecaudum</name>
    <dbReference type="NCBI Taxonomy" id="45286"/>
    <lineage>
        <taxon>Eukaryota</taxon>
        <taxon>Fungi</taxon>
        <taxon>Dikarya</taxon>
        <taxon>Ascomycota</taxon>
        <taxon>Saccharomycotina</taxon>
        <taxon>Saccharomycetes</taxon>
        <taxon>Saccharomycetales</taxon>
        <taxon>Saccharomycetaceae</taxon>
        <taxon>Eremothecium</taxon>
    </lineage>
</organism>
<evidence type="ECO:0000256" key="4">
    <source>
        <dbReference type="ARBA" id="ARBA00022824"/>
    </source>
</evidence>
<feature type="compositionally biased region" description="Basic and acidic residues" evidence="9">
    <location>
        <begin position="760"/>
        <end position="769"/>
    </location>
</feature>
<dbReference type="EMBL" id="CP014242">
    <property type="protein sequence ID" value="AMD18805.1"/>
    <property type="molecule type" value="Genomic_DNA"/>
</dbReference>
<dbReference type="Proteomes" id="UP000243052">
    <property type="component" value="Chromosome ii"/>
</dbReference>
<name>A0A125RDX0_9SACH</name>
<dbReference type="PANTHER" id="PTHR13466">
    <property type="entry name" value="TEX2 PROTEIN-RELATED"/>
    <property type="match status" value="1"/>
</dbReference>
<dbReference type="CDD" id="cd21675">
    <property type="entry name" value="SMP_TEX2"/>
    <property type="match status" value="1"/>
</dbReference>
<keyword evidence="4" id="KW-0256">Endoplasmic reticulum</keyword>
<evidence type="ECO:0000259" key="11">
    <source>
        <dbReference type="PROSITE" id="PS51847"/>
    </source>
</evidence>
<dbReference type="Pfam" id="PF10296">
    <property type="entry name" value="MMM1"/>
    <property type="match status" value="1"/>
</dbReference>
<dbReference type="RefSeq" id="XP_017985801.1">
    <property type="nucleotide sequence ID" value="XM_018130103.1"/>
</dbReference>
<dbReference type="GO" id="GO:1990456">
    <property type="term" value="P:mitochondrion-endoplasmic reticulum membrane tethering"/>
    <property type="evidence" value="ECO:0007669"/>
    <property type="project" value="TreeGrafter"/>
</dbReference>
<reference evidence="12 13" key="1">
    <citation type="submission" date="2016-01" db="EMBL/GenBank/DDBJ databases">
        <title>Genome sequence of the yeast Holleya sinecauda.</title>
        <authorList>
            <person name="Dietrich F.S."/>
        </authorList>
    </citation>
    <scope>NUCLEOTIDE SEQUENCE [LARGE SCALE GENOMIC DNA]</scope>
    <source>
        <strain evidence="12 13">ATCC 58844</strain>
    </source>
</reference>
<feature type="compositionally biased region" description="Basic and acidic residues" evidence="9">
    <location>
        <begin position="533"/>
        <end position="551"/>
    </location>
</feature>
<dbReference type="GO" id="GO:0005789">
    <property type="term" value="C:endoplasmic reticulum membrane"/>
    <property type="evidence" value="ECO:0007669"/>
    <property type="project" value="UniProtKB-SubCell"/>
</dbReference>
<feature type="region of interest" description="Disordered" evidence="9">
    <location>
        <begin position="493"/>
        <end position="558"/>
    </location>
</feature>
<gene>
    <name evidence="12" type="ORF">AW171_hschr2322</name>
</gene>
<evidence type="ECO:0000313" key="13">
    <source>
        <dbReference type="Proteomes" id="UP000243052"/>
    </source>
</evidence>
<dbReference type="PROSITE" id="PS51847">
    <property type="entry name" value="SMP"/>
    <property type="match status" value="1"/>
</dbReference>
<feature type="domain" description="SMP-LTD" evidence="11">
    <location>
        <begin position="254"/>
        <end position="445"/>
    </location>
</feature>
<feature type="region of interest" description="Disordered" evidence="9">
    <location>
        <begin position="697"/>
        <end position="727"/>
    </location>
</feature>
<evidence type="ECO:0000256" key="2">
    <source>
        <dbReference type="ARBA" id="ARBA00022448"/>
    </source>
</evidence>
<dbReference type="PANTHER" id="PTHR13466:SF19">
    <property type="entry name" value="NUCLEUS-VACUOLE JUNCTION PROTEIN 2"/>
    <property type="match status" value="1"/>
</dbReference>
<dbReference type="GO" id="GO:0008289">
    <property type="term" value="F:lipid binding"/>
    <property type="evidence" value="ECO:0007669"/>
    <property type="project" value="UniProtKB-KW"/>
</dbReference>
<keyword evidence="13" id="KW-1185">Reference proteome</keyword>
<proteinExistence type="predicted"/>
<keyword evidence="2" id="KW-0813">Transport</keyword>
<dbReference type="InterPro" id="IPR031468">
    <property type="entry name" value="SMP_LBD"/>
</dbReference>
<accession>A0A125RDX0</accession>
<dbReference type="GeneID" id="28721974"/>
<evidence type="ECO:0000256" key="8">
    <source>
        <dbReference type="ARBA" id="ARBA00023136"/>
    </source>
</evidence>
<evidence type="ECO:0000256" key="6">
    <source>
        <dbReference type="ARBA" id="ARBA00023055"/>
    </source>
</evidence>
<keyword evidence="7" id="KW-0446">Lipid-binding</keyword>
<keyword evidence="3 10" id="KW-0812">Transmembrane</keyword>
<feature type="compositionally biased region" description="Low complexity" evidence="9">
    <location>
        <begin position="709"/>
        <end position="720"/>
    </location>
</feature>
<comment type="subcellular location">
    <subcellularLocation>
        <location evidence="1">Endoplasmic reticulum membrane</location>
    </subcellularLocation>
</comment>
<protein>
    <submittedName>
        <fullName evidence="12">HBL097Cp</fullName>
    </submittedName>
</protein>
<keyword evidence="5 10" id="KW-1133">Transmembrane helix</keyword>
<keyword evidence="6" id="KW-0445">Lipid transport</keyword>
<dbReference type="OrthoDB" id="26740at2759"/>
<evidence type="ECO:0000256" key="5">
    <source>
        <dbReference type="ARBA" id="ARBA00022989"/>
    </source>
</evidence>
<keyword evidence="8 10" id="KW-0472">Membrane</keyword>
<sequence length="851" mass="95664">MSLWDIVFIYFLGGITFLPLCVLAMFFLLSSPKTESKGANGTYKVEKVDLVCDPNFKTGDIEELKGVEATKTGWIYVTNKYYYHSSELHGMSSAEKEALPTRDKLKRTKKFYAILKHGNLFLCKSDAQNADVFQVIVMKDTFVTMWPRDTMSEISDGSLFSNKTCISILKNGKAFLDQNEKLHFAEESSIGPTDQYFVYVPINVDKEDWYFTLINASKISQTDSLLDPSKSASTAHLRTKDLLSLIQIVHSTEGQFSTKWLNALINRLFLSLQQTEMLNNLLKDKIHKKLTKINKPGFLDDFHIEHIDVGTLAPIITDPKLLEMSPDGTTRVRFNLQYKGNLSLIISTKVHINLGSRFKNRRVTIELAITVRQIEGPLIILVKPPPSNRLWYAFETEPLLNIEVEPVVSTRQLSYNMITNVIKSKFKEALKESLVLPSMDDMVFYSTTDEIYRGGIWLNNTKSDNNAHSSENTDDYADTISINNLASKVEAPSSTALPVEKNNYHSNSPERRSSGISPKSFYEDDNSATSYRKPQEGLHSSDSDSASEKESLSGVGEYSLKTKTMHRVGTLKNMIKARTGTDSTIRSIDSNSSIDSSGSKKYFQSGMKKIGRWYKDQVNNAREVVAETQYEISHKNDTLPYVPTENEKIIGPEMISSRRSQQRLKSQPDQKDENVKLSAESNVDMFVNRARATSFEAPKSPNIPYQFDSTSPETPTSATSGISRRHSVKIQLERTQSTDSLHSEVKSNPSTEILVELTDTKDNDVKENNDLEETVSVEIEEEQEEGEEGEIMTEDFPAGASSILTSELNAAGILPSLTAEKLDLDDEEGYLHSNSEPLPPRPPKLPPRRSN</sequence>
<evidence type="ECO:0000256" key="10">
    <source>
        <dbReference type="SAM" id="Phobius"/>
    </source>
</evidence>
<evidence type="ECO:0000256" key="9">
    <source>
        <dbReference type="SAM" id="MobiDB-lite"/>
    </source>
</evidence>
<feature type="region of interest" description="Disordered" evidence="9">
    <location>
        <begin position="825"/>
        <end position="851"/>
    </location>
</feature>
<feature type="compositionally biased region" description="Acidic residues" evidence="9">
    <location>
        <begin position="770"/>
        <end position="793"/>
    </location>
</feature>
<dbReference type="GO" id="GO:0015914">
    <property type="term" value="P:phospholipid transport"/>
    <property type="evidence" value="ECO:0007669"/>
    <property type="project" value="TreeGrafter"/>
</dbReference>
<dbReference type="AlphaFoldDB" id="A0A125RDX0"/>
<dbReference type="STRING" id="45286.A0A125RDX0"/>
<dbReference type="InterPro" id="IPR019411">
    <property type="entry name" value="MMM1_dom"/>
</dbReference>
<feature type="region of interest" description="Disordered" evidence="9">
    <location>
        <begin position="760"/>
        <end position="803"/>
    </location>
</feature>
<dbReference type="GO" id="GO:0032865">
    <property type="term" value="C:ERMES complex"/>
    <property type="evidence" value="ECO:0007669"/>
    <property type="project" value="TreeGrafter"/>
</dbReference>
<feature type="transmembrane region" description="Helical" evidence="10">
    <location>
        <begin position="6"/>
        <end position="29"/>
    </location>
</feature>
<evidence type="ECO:0000256" key="3">
    <source>
        <dbReference type="ARBA" id="ARBA00022692"/>
    </source>
</evidence>
<evidence type="ECO:0000256" key="1">
    <source>
        <dbReference type="ARBA" id="ARBA00004586"/>
    </source>
</evidence>
<evidence type="ECO:0000256" key="7">
    <source>
        <dbReference type="ARBA" id="ARBA00023121"/>
    </source>
</evidence>
<evidence type="ECO:0000313" key="12">
    <source>
        <dbReference type="EMBL" id="AMD18805.1"/>
    </source>
</evidence>